<dbReference type="InterPro" id="IPR029045">
    <property type="entry name" value="ClpP/crotonase-like_dom_sf"/>
</dbReference>
<protein>
    <submittedName>
        <fullName evidence="3">Carboxyl-terminal processing protease</fullName>
    </submittedName>
</protein>
<feature type="transmembrane region" description="Helical" evidence="1">
    <location>
        <begin position="42"/>
        <end position="59"/>
    </location>
</feature>
<keyword evidence="4" id="KW-1185">Reference proteome</keyword>
<dbReference type="Gene3D" id="3.90.226.10">
    <property type="entry name" value="2-enoyl-CoA Hydratase, Chain A, domain 1"/>
    <property type="match status" value="1"/>
</dbReference>
<keyword evidence="3" id="KW-0645">Protease</keyword>
<keyword evidence="1" id="KW-0472">Membrane</keyword>
<dbReference type="EMBL" id="VNHS01000001">
    <property type="protein sequence ID" value="TYP79191.1"/>
    <property type="molecule type" value="Genomic_DNA"/>
</dbReference>
<evidence type="ECO:0000259" key="2">
    <source>
        <dbReference type="SMART" id="SM00245"/>
    </source>
</evidence>
<dbReference type="Proteomes" id="UP000323257">
    <property type="component" value="Unassembled WGS sequence"/>
</dbReference>
<dbReference type="GO" id="GO:0006508">
    <property type="term" value="P:proteolysis"/>
    <property type="evidence" value="ECO:0007669"/>
    <property type="project" value="UniProtKB-KW"/>
</dbReference>
<feature type="transmembrane region" description="Helical" evidence="1">
    <location>
        <begin position="15"/>
        <end position="35"/>
    </location>
</feature>
<dbReference type="SUPFAM" id="SSF52096">
    <property type="entry name" value="ClpP/crotonase"/>
    <property type="match status" value="1"/>
</dbReference>
<keyword evidence="1" id="KW-0812">Transmembrane</keyword>
<dbReference type="Gene3D" id="3.30.750.44">
    <property type="match status" value="1"/>
</dbReference>
<dbReference type="CDD" id="cd06567">
    <property type="entry name" value="Peptidase_S41"/>
    <property type="match status" value="1"/>
</dbReference>
<feature type="transmembrane region" description="Helical" evidence="1">
    <location>
        <begin position="107"/>
        <end position="127"/>
    </location>
</feature>
<proteinExistence type="predicted"/>
<keyword evidence="1" id="KW-1133">Transmembrane helix</keyword>
<keyword evidence="3" id="KW-0378">Hydrolase</keyword>
<dbReference type="SUPFAM" id="SSF50156">
    <property type="entry name" value="PDZ domain-like"/>
    <property type="match status" value="1"/>
</dbReference>
<feature type="transmembrane region" description="Helical" evidence="1">
    <location>
        <begin position="65"/>
        <end position="86"/>
    </location>
</feature>
<accession>A0A5S5CKX0</accession>
<dbReference type="Pfam" id="PF03572">
    <property type="entry name" value="Peptidase_S41"/>
    <property type="match status" value="1"/>
</dbReference>
<evidence type="ECO:0000313" key="4">
    <source>
        <dbReference type="Proteomes" id="UP000323257"/>
    </source>
</evidence>
<name>A0A5S5CKX0_9BACL</name>
<reference evidence="3 4" key="1">
    <citation type="submission" date="2019-07" db="EMBL/GenBank/DDBJ databases">
        <title>Genomic Encyclopedia of Type Strains, Phase III (KMG-III): the genomes of soil and plant-associated and newly described type strains.</title>
        <authorList>
            <person name="Whitman W."/>
        </authorList>
    </citation>
    <scope>NUCLEOTIDE SEQUENCE [LARGE SCALE GENOMIC DNA]</scope>
    <source>
        <strain evidence="3 4">BL24</strain>
    </source>
</reference>
<dbReference type="GO" id="GO:0004175">
    <property type="term" value="F:endopeptidase activity"/>
    <property type="evidence" value="ECO:0007669"/>
    <property type="project" value="TreeGrafter"/>
</dbReference>
<evidence type="ECO:0000256" key="1">
    <source>
        <dbReference type="SAM" id="Phobius"/>
    </source>
</evidence>
<evidence type="ECO:0000313" key="3">
    <source>
        <dbReference type="EMBL" id="TYP79191.1"/>
    </source>
</evidence>
<gene>
    <name evidence="3" type="ORF">BCM02_101307</name>
</gene>
<dbReference type="Gene3D" id="2.30.42.10">
    <property type="match status" value="1"/>
</dbReference>
<dbReference type="AlphaFoldDB" id="A0A5S5CKX0"/>
<sequence>MTTIWGLIDSVKWLTSYQAAIIWFCLLTLGVNAFSIRSRWRVLDFVPLGGLIAALLGYASGDATLPSLVLYGLTLILFLGTMRRLWKRPDTIALAAAREKKRRVWTVLRMLGVLCGVLPILLVLAVAGEMRYNAETDFSRMTYSDAFKRMHERLEREYPFGEWKGIDWETMQAEYESRFAEADRLKDSKRYYLALRDYLHEFRDGHIEIENDELFENNAVFREEAGGGFGLSALRLDDGSVRVSLLLKDGEAERAGIRLGAELLRWNGENAEDVYARASWADIPPSTSDVERENQGRFMVRASIGQTIEVEYRNEGGSKSRTVTLTAYDDEYETLKQTRKKLTPADLEKPSIEWRMLDNGYGYVKVKVFLATDRYPKPLKLLEQAIQSFSEEDAKGVILDLRNNPGGEDELAASVAGYFADSPMHYEQVSYYNRFTSSFALNRMETIHVEPADARYDGKLAVLINGRTASSAEGVPMALKGQANVRIVGFSSTSGSFGVMSSPIRIFMPGGYELIFPDGRSLNEQGMIQLESTGDGNGGVAPDVRIPLNAETFAEAYVHGRDMELDAAVQALDALDVLNAP</sequence>
<comment type="caution">
    <text evidence="3">The sequence shown here is derived from an EMBL/GenBank/DDBJ whole genome shotgun (WGS) entry which is preliminary data.</text>
</comment>
<dbReference type="RefSeq" id="WP_148927284.1">
    <property type="nucleotide sequence ID" value="NZ_VNHS01000001.1"/>
</dbReference>
<organism evidence="3 4">
    <name type="scientific">Paenibacillus methanolicus</name>
    <dbReference type="NCBI Taxonomy" id="582686"/>
    <lineage>
        <taxon>Bacteria</taxon>
        <taxon>Bacillati</taxon>
        <taxon>Bacillota</taxon>
        <taxon>Bacilli</taxon>
        <taxon>Bacillales</taxon>
        <taxon>Paenibacillaceae</taxon>
        <taxon>Paenibacillus</taxon>
    </lineage>
</organism>
<dbReference type="GO" id="GO:0008236">
    <property type="term" value="F:serine-type peptidase activity"/>
    <property type="evidence" value="ECO:0007669"/>
    <property type="project" value="InterPro"/>
</dbReference>
<dbReference type="OrthoDB" id="9812068at2"/>
<dbReference type="InterPro" id="IPR036034">
    <property type="entry name" value="PDZ_sf"/>
</dbReference>
<dbReference type="PANTHER" id="PTHR32060:SF22">
    <property type="entry name" value="CARBOXYL-TERMINAL-PROCESSING PEPTIDASE 3, CHLOROPLASTIC"/>
    <property type="match status" value="1"/>
</dbReference>
<dbReference type="PANTHER" id="PTHR32060">
    <property type="entry name" value="TAIL-SPECIFIC PROTEASE"/>
    <property type="match status" value="1"/>
</dbReference>
<feature type="domain" description="Tail specific protease" evidence="2">
    <location>
        <begin position="335"/>
        <end position="547"/>
    </location>
</feature>
<dbReference type="SMART" id="SM00245">
    <property type="entry name" value="TSPc"/>
    <property type="match status" value="1"/>
</dbReference>
<dbReference type="InterPro" id="IPR005151">
    <property type="entry name" value="Tail-specific_protease"/>
</dbReference>